<dbReference type="Proteomes" id="UP000823775">
    <property type="component" value="Unassembled WGS sequence"/>
</dbReference>
<name>A0ABS8TG72_DATST</name>
<reference evidence="1 2" key="1">
    <citation type="journal article" date="2021" name="BMC Genomics">
        <title>Datura genome reveals duplications of psychoactive alkaloid biosynthetic genes and high mutation rate following tissue culture.</title>
        <authorList>
            <person name="Rajewski A."/>
            <person name="Carter-House D."/>
            <person name="Stajich J."/>
            <person name="Litt A."/>
        </authorList>
    </citation>
    <scope>NUCLEOTIDE SEQUENCE [LARGE SCALE GENOMIC DNA]</scope>
    <source>
        <strain evidence="1">AR-01</strain>
    </source>
</reference>
<sequence>KEELQALGAQVGYNIADPIRGFDCARSIVSQHPYSFAAWNCYYKVVSRLDNRYPKHSKFLNNMRIKHKRLHTNYYCWSSVYHDQPS</sequence>
<accession>A0ABS8TG72</accession>
<dbReference type="PANTHER" id="PTHR23082">
    <property type="entry name" value="TRANSCRIPTION INITIATION FACTOR IIIC TFIIIC , POLYPEPTIDE 3-RELATED"/>
    <property type="match status" value="1"/>
</dbReference>
<dbReference type="InterPro" id="IPR039340">
    <property type="entry name" value="Tfc4/TFIIIC-102/Sfc4"/>
</dbReference>
<evidence type="ECO:0000313" key="1">
    <source>
        <dbReference type="EMBL" id="MCD7470168.1"/>
    </source>
</evidence>
<feature type="non-terminal residue" evidence="1">
    <location>
        <position position="1"/>
    </location>
</feature>
<organism evidence="1 2">
    <name type="scientific">Datura stramonium</name>
    <name type="common">Jimsonweed</name>
    <name type="synonym">Common thornapple</name>
    <dbReference type="NCBI Taxonomy" id="4076"/>
    <lineage>
        <taxon>Eukaryota</taxon>
        <taxon>Viridiplantae</taxon>
        <taxon>Streptophyta</taxon>
        <taxon>Embryophyta</taxon>
        <taxon>Tracheophyta</taxon>
        <taxon>Spermatophyta</taxon>
        <taxon>Magnoliopsida</taxon>
        <taxon>eudicotyledons</taxon>
        <taxon>Gunneridae</taxon>
        <taxon>Pentapetalae</taxon>
        <taxon>asterids</taxon>
        <taxon>lamiids</taxon>
        <taxon>Solanales</taxon>
        <taxon>Solanaceae</taxon>
        <taxon>Solanoideae</taxon>
        <taxon>Datureae</taxon>
        <taxon>Datura</taxon>
    </lineage>
</organism>
<evidence type="ECO:0000313" key="2">
    <source>
        <dbReference type="Proteomes" id="UP000823775"/>
    </source>
</evidence>
<comment type="caution">
    <text evidence="1">The sequence shown here is derived from an EMBL/GenBank/DDBJ whole genome shotgun (WGS) entry which is preliminary data.</text>
</comment>
<protein>
    <submittedName>
        <fullName evidence="1">Uncharacterized protein</fullName>
    </submittedName>
</protein>
<proteinExistence type="predicted"/>
<dbReference type="PANTHER" id="PTHR23082:SF0">
    <property type="entry name" value="GENERAL TRANSCRIPTION FACTOR 3C POLYPEPTIDE 3"/>
    <property type="match status" value="1"/>
</dbReference>
<gene>
    <name evidence="1" type="ORF">HAX54_009838</name>
</gene>
<dbReference type="EMBL" id="JACEIK010001534">
    <property type="protein sequence ID" value="MCD7470168.1"/>
    <property type="molecule type" value="Genomic_DNA"/>
</dbReference>
<keyword evidence="2" id="KW-1185">Reference proteome</keyword>